<dbReference type="GO" id="GO:0006265">
    <property type="term" value="P:DNA topological change"/>
    <property type="evidence" value="ECO:0007669"/>
    <property type="project" value="UniProtKB-UniRule"/>
</dbReference>
<dbReference type="eggNOG" id="COG0188">
    <property type="taxonomic scope" value="Bacteria"/>
</dbReference>
<evidence type="ECO:0000256" key="3">
    <source>
        <dbReference type="ARBA" id="ARBA00023029"/>
    </source>
</evidence>
<dbReference type="OrthoDB" id="9806486at2"/>
<dbReference type="EMBL" id="CP015840">
    <property type="protein sequence ID" value="ANG66100.1"/>
    <property type="molecule type" value="Genomic_DNA"/>
</dbReference>
<comment type="catalytic activity">
    <reaction evidence="1 6">
        <text>ATP-dependent breakage, passage and rejoining of double-stranded DNA.</text>
        <dbReference type="EC" id="5.6.2.2"/>
    </reaction>
</comment>
<dbReference type="SMART" id="SM00434">
    <property type="entry name" value="TOP4c"/>
    <property type="match status" value="1"/>
</dbReference>
<gene>
    <name evidence="8" type="ORF">M787_002040</name>
</gene>
<dbReference type="Gene3D" id="1.10.268.10">
    <property type="entry name" value="Topoisomerase, domain 3"/>
    <property type="match status" value="1"/>
</dbReference>
<dbReference type="GO" id="GO:0005524">
    <property type="term" value="F:ATP binding"/>
    <property type="evidence" value="ECO:0007669"/>
    <property type="project" value="InterPro"/>
</dbReference>
<dbReference type="AlphaFoldDB" id="A0A173DYV3"/>
<dbReference type="SUPFAM" id="SSF56719">
    <property type="entry name" value="Type II DNA topoisomerase"/>
    <property type="match status" value="1"/>
</dbReference>
<dbReference type="Proteomes" id="UP000019147">
    <property type="component" value="Chromosome"/>
</dbReference>
<dbReference type="GO" id="GO:0003918">
    <property type="term" value="F:DNA topoisomerase type II (double strand cut, ATP-hydrolyzing) activity"/>
    <property type="evidence" value="ECO:0007669"/>
    <property type="project" value="UniProtKB-EC"/>
</dbReference>
<protein>
    <submittedName>
        <fullName evidence="8">DNA topoisomerase IV</fullName>
    </submittedName>
</protein>
<dbReference type="Gene3D" id="3.30.1360.40">
    <property type="match status" value="1"/>
</dbReference>
<reference evidence="8 9" key="1">
    <citation type="journal article" date="2014" name="Syst. Appl. Microbiol.">
        <title>Evidence for the existence of two new members of the family Chlamydiaceae and proposal of Chlamydia avium sp. nov. and Chlamydia gallinacea sp. nov.</title>
        <authorList>
            <person name="Sachse K."/>
            <person name="Laroucau K."/>
            <person name="Riege K."/>
            <person name="Wehner S."/>
            <person name="Dilcher M."/>
            <person name="Creasy H.H."/>
            <person name="Weidmann M."/>
            <person name="Myers G."/>
            <person name="Vorimore F."/>
            <person name="Vicari N."/>
            <person name="Magnino S."/>
            <person name="Liebler-Tenorio E."/>
            <person name="Ruettger A."/>
            <person name="Bavoil P.M."/>
            <person name="Hufert F.T."/>
            <person name="Rossello-Mora R."/>
            <person name="Marz M."/>
        </authorList>
    </citation>
    <scope>NUCLEOTIDE SEQUENCE [LARGE SCALE GENOMIC DNA]</scope>
    <source>
        <strain evidence="8 9">08-1274/3</strain>
    </source>
</reference>
<dbReference type="GO" id="GO:0005737">
    <property type="term" value="C:cytoplasm"/>
    <property type="evidence" value="ECO:0007669"/>
    <property type="project" value="TreeGrafter"/>
</dbReference>
<evidence type="ECO:0000313" key="9">
    <source>
        <dbReference type="Proteomes" id="UP000019147"/>
    </source>
</evidence>
<organism evidence="8 9">
    <name type="scientific">Chlamydia gallinacea 08-1274/3</name>
    <dbReference type="NCBI Taxonomy" id="1143323"/>
    <lineage>
        <taxon>Bacteria</taxon>
        <taxon>Pseudomonadati</taxon>
        <taxon>Chlamydiota</taxon>
        <taxon>Chlamydiia</taxon>
        <taxon>Chlamydiales</taxon>
        <taxon>Chlamydiaceae</taxon>
        <taxon>Chlamydia/Chlamydophila group</taxon>
        <taxon>Chlamydia</taxon>
    </lineage>
</organism>
<dbReference type="Gene3D" id="3.90.199.10">
    <property type="entry name" value="Topoisomerase II, domain 5"/>
    <property type="match status" value="1"/>
</dbReference>
<dbReference type="PANTHER" id="PTHR43493:SF5">
    <property type="entry name" value="DNA GYRASE SUBUNIT A, CHLOROPLASTIC_MITOCHONDRIAL"/>
    <property type="match status" value="1"/>
</dbReference>
<evidence type="ECO:0000256" key="4">
    <source>
        <dbReference type="ARBA" id="ARBA00023125"/>
    </source>
</evidence>
<keyword evidence="5 6" id="KW-0413">Isomerase</keyword>
<dbReference type="InterPro" id="IPR013757">
    <property type="entry name" value="Topo_IIA_A_a_sf"/>
</dbReference>
<evidence type="ECO:0000256" key="1">
    <source>
        <dbReference type="ARBA" id="ARBA00000185"/>
    </source>
</evidence>
<feature type="active site" description="O-(5'-phospho-DNA)-tyrosine intermediate" evidence="6">
    <location>
        <position position="106"/>
    </location>
</feature>
<evidence type="ECO:0000256" key="6">
    <source>
        <dbReference type="PROSITE-ProRule" id="PRU01384"/>
    </source>
</evidence>
<dbReference type="GO" id="GO:0009330">
    <property type="term" value="C:DNA topoisomerase type II (double strand cut, ATP-hydrolyzing) complex"/>
    <property type="evidence" value="ECO:0007669"/>
    <property type="project" value="TreeGrafter"/>
</dbReference>
<name>A0A173DYV3_9CHLA</name>
<dbReference type="InterPro" id="IPR013760">
    <property type="entry name" value="Topo_IIA-like_dom_sf"/>
</dbReference>
<evidence type="ECO:0000259" key="7">
    <source>
        <dbReference type="PROSITE" id="PS52040"/>
    </source>
</evidence>
<accession>A0A173DYV3</accession>
<dbReference type="NCBIfam" id="NF007208">
    <property type="entry name" value="PRK09630.1"/>
    <property type="match status" value="1"/>
</dbReference>
<dbReference type="InterPro" id="IPR013758">
    <property type="entry name" value="Topo_IIA_A/C_ab"/>
</dbReference>
<keyword evidence="3 6" id="KW-0799">Topoisomerase</keyword>
<dbReference type="GO" id="GO:0003677">
    <property type="term" value="F:DNA binding"/>
    <property type="evidence" value="ECO:0007669"/>
    <property type="project" value="UniProtKB-UniRule"/>
</dbReference>
<feature type="domain" description="Topo IIA-type catalytic" evidence="7">
    <location>
        <begin position="25"/>
        <end position="184"/>
    </location>
</feature>
<dbReference type="STRING" id="1143323.M787_002040"/>
<evidence type="ECO:0000256" key="2">
    <source>
        <dbReference type="ARBA" id="ARBA00008263"/>
    </source>
</evidence>
<evidence type="ECO:0000313" key="8">
    <source>
        <dbReference type="EMBL" id="ANG66100.1"/>
    </source>
</evidence>
<dbReference type="PANTHER" id="PTHR43493">
    <property type="entry name" value="DNA GYRASE/TOPOISOMERASE SUBUNIT A"/>
    <property type="match status" value="1"/>
</dbReference>
<dbReference type="PROSITE" id="PS52040">
    <property type="entry name" value="TOPO_IIA"/>
    <property type="match status" value="1"/>
</dbReference>
<proteinExistence type="inferred from homology"/>
<evidence type="ECO:0000256" key="5">
    <source>
        <dbReference type="ARBA" id="ARBA00023235"/>
    </source>
</evidence>
<keyword evidence="4 6" id="KW-0238">DNA-binding</keyword>
<dbReference type="InterPro" id="IPR002205">
    <property type="entry name" value="Topo_IIA_dom_A"/>
</dbReference>
<dbReference type="RefSeq" id="WP_021828800.1">
    <property type="nucleotide sequence ID" value="NZ_CP015840.1"/>
</dbReference>
<sequence>MHDISDLLKNHFMHYASYVILERAIPHILDGLKPVQRRLLWTLFQMDDGKMHKVANIAGRTMALHPHGDAPIIEALVVLANKGYLLDTQGNFGNPLTGDPHAAARYIEARLSPLAKEILFNTDLMSFHDSYDGREKEPDILPAKLPLLLLHGVEGIAVGMTTKIFPHNLCEVIEAQIAILNNHSHVLLPDFSSGGIMDASEYHDGLGSITLYALIEAINDKTLIIKEICPSTTTETVIRSIEHAAKRGVIKIDSIQDFSTSTPHIEIKLAKGVYAKEAIEALFQHTECRVTLTSKPTAIDNNAPREASISEILQRHTETLVGYLQKELHILQETLAQEHYHKTLEYLFIKHRLYDQVREHLAHLGKKISQEDVHHTVVSSLEPFLSNSNYASPSKEATAQLASLAIKKILCFNEQHYTKDLANLEKKQTAVEKNLNNMKKFTIKYLKDLLDKYKHLGTRKTQILASPEQKQAFLQQKVVCK</sequence>
<dbReference type="InterPro" id="IPR050220">
    <property type="entry name" value="Type_II_DNA_Topoisomerases"/>
</dbReference>
<dbReference type="Pfam" id="PF00521">
    <property type="entry name" value="DNA_topoisoIV"/>
    <property type="match status" value="1"/>
</dbReference>
<comment type="similarity">
    <text evidence="2">Belongs to the type II topoisomerase GyrA/ParC subunit family.</text>
</comment>
<dbReference type="GeneID" id="81478083"/>
<dbReference type="KEGG" id="cgz:M787_002040"/>